<dbReference type="EMBL" id="CCNB01000011">
    <property type="protein sequence ID" value="CDX34707.1"/>
    <property type="molecule type" value="Genomic_DNA"/>
</dbReference>
<gene>
    <name evidence="1" type="ORF">MPLDJ20_190110</name>
</gene>
<reference evidence="1 2" key="1">
    <citation type="submission" date="2014-08" db="EMBL/GenBank/DDBJ databases">
        <authorList>
            <person name="Moulin Lionel"/>
        </authorList>
    </citation>
    <scope>NUCLEOTIDE SEQUENCE [LARGE SCALE GENOMIC DNA]</scope>
</reference>
<sequence length="38" mass="4175">MRMGLATRMHAVQSCPIAAFARYEELVQGPHSMSKATP</sequence>
<protein>
    <submittedName>
        <fullName evidence="1">Uncharacterized protein</fullName>
    </submittedName>
</protein>
<evidence type="ECO:0000313" key="1">
    <source>
        <dbReference type="EMBL" id="CDX34707.1"/>
    </source>
</evidence>
<accession>A0A090ET47</accession>
<organism evidence="1 2">
    <name type="scientific">Mesorhizobium plurifarium</name>
    <dbReference type="NCBI Taxonomy" id="69974"/>
    <lineage>
        <taxon>Bacteria</taxon>
        <taxon>Pseudomonadati</taxon>
        <taxon>Pseudomonadota</taxon>
        <taxon>Alphaproteobacteria</taxon>
        <taxon>Hyphomicrobiales</taxon>
        <taxon>Phyllobacteriaceae</taxon>
        <taxon>Mesorhizobium</taxon>
    </lineage>
</organism>
<name>A0A090ET47_MESPL</name>
<proteinExistence type="predicted"/>
<dbReference type="AlphaFoldDB" id="A0A090ET47"/>
<dbReference type="Proteomes" id="UP000046373">
    <property type="component" value="Unassembled WGS sequence"/>
</dbReference>
<evidence type="ECO:0000313" key="2">
    <source>
        <dbReference type="Proteomes" id="UP000046373"/>
    </source>
</evidence>